<dbReference type="Gene3D" id="3.30.460.10">
    <property type="entry name" value="Beta Polymerase, domain 2"/>
    <property type="match status" value="1"/>
</dbReference>
<protein>
    <recommendedName>
        <fullName evidence="2">Ribosomal silencing factor RsfS</fullName>
    </recommendedName>
</protein>
<comment type="caution">
    <text evidence="3">The sequence shown here is derived from an EMBL/GenBank/DDBJ whole genome shotgun (WGS) entry which is preliminary data.</text>
</comment>
<accession>A0ABS1SU60</accession>
<reference evidence="3 4" key="1">
    <citation type="submission" date="2018-09" db="EMBL/GenBank/DDBJ databases">
        <title>Comparative genomics of Leucobacter spp.</title>
        <authorList>
            <person name="Reis A.C."/>
            <person name="Kolvenbach B.A."/>
            <person name="Corvini P.F.X."/>
            <person name="Nunes O.C."/>
        </authorList>
    </citation>
    <scope>NUCLEOTIDE SEQUENCE [LARGE SCALE GENOMIC DNA]</scope>
    <source>
        <strain evidence="3 4">L-1</strain>
    </source>
</reference>
<comment type="subcellular location">
    <subcellularLocation>
        <location evidence="2">Cytoplasm</location>
    </subcellularLocation>
</comment>
<gene>
    <name evidence="2 3" type="primary">rsfS</name>
    <name evidence="3" type="ORF">D3226_12210</name>
</gene>
<dbReference type="Proteomes" id="UP001646141">
    <property type="component" value="Unassembled WGS sequence"/>
</dbReference>
<comment type="similarity">
    <text evidence="1 2">Belongs to the Iojap/RsfS family.</text>
</comment>
<comment type="function">
    <text evidence="2">Functions as a ribosomal silencing factor. Interacts with ribosomal protein uL14 (rplN), blocking formation of intersubunit bridge B8. Prevents association of the 30S and 50S ribosomal subunits and the formation of functional ribosomes, thus repressing translation.</text>
</comment>
<keyword evidence="2" id="KW-0810">Translation regulation</keyword>
<evidence type="ECO:0000313" key="4">
    <source>
        <dbReference type="Proteomes" id="UP001646141"/>
    </source>
</evidence>
<evidence type="ECO:0000256" key="2">
    <source>
        <dbReference type="HAMAP-Rule" id="MF_01477"/>
    </source>
</evidence>
<comment type="subunit">
    <text evidence="2">Interacts with ribosomal protein uL14 (rplN).</text>
</comment>
<keyword evidence="2" id="KW-0678">Repressor</keyword>
<evidence type="ECO:0000313" key="3">
    <source>
        <dbReference type="EMBL" id="MBL3690707.1"/>
    </source>
</evidence>
<dbReference type="HAMAP" id="MF_01477">
    <property type="entry name" value="Iojap_RsfS"/>
    <property type="match status" value="1"/>
</dbReference>
<evidence type="ECO:0000256" key="1">
    <source>
        <dbReference type="ARBA" id="ARBA00010574"/>
    </source>
</evidence>
<keyword evidence="2" id="KW-0963">Cytoplasm</keyword>
<proteinExistence type="inferred from homology"/>
<dbReference type="NCBIfam" id="TIGR00090">
    <property type="entry name" value="rsfS_iojap_ybeB"/>
    <property type="match status" value="1"/>
</dbReference>
<dbReference type="InterPro" id="IPR004394">
    <property type="entry name" value="Iojap/RsfS/C7orf30"/>
</dbReference>
<dbReference type="SUPFAM" id="SSF81301">
    <property type="entry name" value="Nucleotidyltransferase"/>
    <property type="match status" value="1"/>
</dbReference>
<keyword evidence="4" id="KW-1185">Reference proteome</keyword>
<dbReference type="PANTHER" id="PTHR21043:SF0">
    <property type="entry name" value="MITOCHONDRIAL ASSEMBLY OF RIBOSOMAL LARGE SUBUNIT PROTEIN 1"/>
    <property type="match status" value="1"/>
</dbReference>
<dbReference type="InterPro" id="IPR043519">
    <property type="entry name" value="NT_sf"/>
</dbReference>
<organism evidence="3 4">
    <name type="scientific">Leucobacter chromiireducens subsp. chromiireducens</name>
    <dbReference type="NCBI Taxonomy" id="660067"/>
    <lineage>
        <taxon>Bacteria</taxon>
        <taxon>Bacillati</taxon>
        <taxon>Actinomycetota</taxon>
        <taxon>Actinomycetes</taxon>
        <taxon>Micrococcales</taxon>
        <taxon>Microbacteriaceae</taxon>
        <taxon>Leucobacter</taxon>
    </lineage>
</organism>
<dbReference type="PANTHER" id="PTHR21043">
    <property type="entry name" value="IOJAP SUPERFAMILY ORTHOLOG"/>
    <property type="match status" value="1"/>
</dbReference>
<sequence>MGCSAKGIPFAAHTIKGTELNTQATRTDFRADLELAVRAADGKGAIAPVALEVSEHFGLADAFLVLTGAVERNVQAISDAVEDALNEAGVRTIRREGRESGRWVLLDFGDLIVHVFHQEERDFYQLERLWQDCPVIDVADMLATPAVAATDAE</sequence>
<dbReference type="Pfam" id="PF02410">
    <property type="entry name" value="RsfS"/>
    <property type="match status" value="1"/>
</dbReference>
<dbReference type="EMBL" id="QYAD01000004">
    <property type="protein sequence ID" value="MBL3690707.1"/>
    <property type="molecule type" value="Genomic_DNA"/>
</dbReference>
<name>A0ABS1SU60_9MICO</name>
<dbReference type="RefSeq" id="WP_202382871.1">
    <property type="nucleotide sequence ID" value="NZ_BAAAMA010000010.1"/>
</dbReference>